<feature type="non-terminal residue" evidence="2">
    <location>
        <position position="1"/>
    </location>
</feature>
<dbReference type="AlphaFoldDB" id="X1BBF9"/>
<evidence type="ECO:0000256" key="1">
    <source>
        <dbReference type="SAM" id="Phobius"/>
    </source>
</evidence>
<proteinExistence type="predicted"/>
<accession>X1BBF9</accession>
<keyword evidence="1" id="KW-0472">Membrane</keyword>
<sequence length="55" mass="5556">LDEWIGLLTTKIAAIATVGPTLAALTPTVSGILLGMVAGAVVLGLVTVWQRLRGG</sequence>
<organism evidence="2">
    <name type="scientific">marine sediment metagenome</name>
    <dbReference type="NCBI Taxonomy" id="412755"/>
    <lineage>
        <taxon>unclassified sequences</taxon>
        <taxon>metagenomes</taxon>
        <taxon>ecological metagenomes</taxon>
    </lineage>
</organism>
<feature type="transmembrane region" description="Helical" evidence="1">
    <location>
        <begin position="29"/>
        <end position="49"/>
    </location>
</feature>
<comment type="caution">
    <text evidence="2">The sequence shown here is derived from an EMBL/GenBank/DDBJ whole genome shotgun (WGS) entry which is preliminary data.</text>
</comment>
<keyword evidence="1" id="KW-1133">Transmembrane helix</keyword>
<keyword evidence="1" id="KW-0812">Transmembrane</keyword>
<gene>
    <name evidence="2" type="ORF">S01H4_48550</name>
</gene>
<name>X1BBF9_9ZZZZ</name>
<reference evidence="2" key="1">
    <citation type="journal article" date="2014" name="Front. Microbiol.">
        <title>High frequency of phylogenetically diverse reductive dehalogenase-homologous genes in deep subseafloor sedimentary metagenomes.</title>
        <authorList>
            <person name="Kawai M."/>
            <person name="Futagami T."/>
            <person name="Toyoda A."/>
            <person name="Takaki Y."/>
            <person name="Nishi S."/>
            <person name="Hori S."/>
            <person name="Arai W."/>
            <person name="Tsubouchi T."/>
            <person name="Morono Y."/>
            <person name="Uchiyama I."/>
            <person name="Ito T."/>
            <person name="Fujiyama A."/>
            <person name="Inagaki F."/>
            <person name="Takami H."/>
        </authorList>
    </citation>
    <scope>NUCLEOTIDE SEQUENCE</scope>
    <source>
        <strain evidence="2">Expedition CK06-06</strain>
    </source>
</reference>
<protein>
    <submittedName>
        <fullName evidence="2">Uncharacterized protein</fullName>
    </submittedName>
</protein>
<dbReference type="EMBL" id="BART01027381">
    <property type="protein sequence ID" value="GAG92385.1"/>
    <property type="molecule type" value="Genomic_DNA"/>
</dbReference>
<evidence type="ECO:0000313" key="2">
    <source>
        <dbReference type="EMBL" id="GAG92385.1"/>
    </source>
</evidence>